<sequence length="681" mass="77771">MCPDSDHSGGKRKMTSIFAKNGVLSGRLEHYCLVCDELFKGEEETVVHIVSLMHKNKLNKCAYLEKYKGHFIRKVNGIYFCEPCSLTFPVATKVELHIEELSHLDARSGSIATVRRIDANTVAYDQFIISDDAWNGCLKDTCVLCNIEFEESDLRAHKMSRNHVLNLLRSKVINYLGSSLSTEQNIAIYRKIDAKTNHCLTCNEIIGLDLCSHGESVEHKKAVKLGDKNNGDQLKADTSLKNGGVANSFLNMNNDRGDKGINKVLLGGAVNGDSKKDVDKVKDNLKSSGAADENDVYFKNIDIRNYITDYKGKKWCVLCSCFLTNCHPKEHLRSVHHNSLMKLHKGKADNGQKANASAKSNMNDFVSRYQENNINMNLINETAFCKKCSKNIDFDTDSIDKHIEEHKIAMKKTKNNVQLVSGMKSNGSERTTLFTNPVLLASAETKIDKPKTKLMTLQEFAKTHGFTRNTADNSYYCHACDRRLATNKLKEHVDNKTHIDNIKNKTTKTEEKAVTKKPLLDVVEVGEFIEDIERDETILLINNKYWLNAFGFFLIARFNHKIFCHACNIDLIQNNMLEHIIKDEHREAVEKCLVVASMEDEFIREIKLEKYHCGYCNIVREDWDDMVDHVSSPEHKYSKLKAEERLQMHQKLNRIREVITTEDENQLLLAFMEKVKRLNPH</sequence>
<keyword evidence="2" id="KW-1185">Reference proteome</keyword>
<dbReference type="GO" id="GO:0008270">
    <property type="term" value="F:zinc ion binding"/>
    <property type="evidence" value="ECO:0007669"/>
    <property type="project" value="InterPro"/>
</dbReference>
<dbReference type="GO" id="GO:0003676">
    <property type="term" value="F:nucleic acid binding"/>
    <property type="evidence" value="ECO:0007669"/>
    <property type="project" value="InterPro"/>
</dbReference>
<accession>A0A9J7IVP0</accession>
<reference evidence="3" key="1">
    <citation type="submission" date="2025-08" db="UniProtKB">
        <authorList>
            <consortium name="RefSeq"/>
        </authorList>
    </citation>
    <scope>IDENTIFICATION</scope>
    <source>
        <strain evidence="3">Ishihara</strain>
        <tissue evidence="3">Whole body</tissue>
    </source>
</reference>
<gene>
    <name evidence="3" type="primary">LOC111357078</name>
</gene>
<name>A0A9J7IVP0_SPOLT</name>
<organism evidence="2 3">
    <name type="scientific">Spodoptera litura</name>
    <name type="common">Asian cotton leafworm</name>
    <dbReference type="NCBI Taxonomy" id="69820"/>
    <lineage>
        <taxon>Eukaryota</taxon>
        <taxon>Metazoa</taxon>
        <taxon>Ecdysozoa</taxon>
        <taxon>Arthropoda</taxon>
        <taxon>Hexapoda</taxon>
        <taxon>Insecta</taxon>
        <taxon>Pterygota</taxon>
        <taxon>Neoptera</taxon>
        <taxon>Endopterygota</taxon>
        <taxon>Lepidoptera</taxon>
        <taxon>Glossata</taxon>
        <taxon>Ditrysia</taxon>
        <taxon>Noctuoidea</taxon>
        <taxon>Noctuidae</taxon>
        <taxon>Amphipyrinae</taxon>
        <taxon>Spodoptera</taxon>
    </lineage>
</organism>
<dbReference type="InterPro" id="IPR013087">
    <property type="entry name" value="Znf_C2H2_type"/>
</dbReference>
<protein>
    <submittedName>
        <fullName evidence="3">Uncharacterized protein LOC111357078</fullName>
    </submittedName>
</protein>
<dbReference type="KEGG" id="sliu:111357078"/>
<dbReference type="AlphaFoldDB" id="A0A9J7IVP0"/>
<dbReference type="RefSeq" id="XP_022827399.1">
    <property type="nucleotide sequence ID" value="XM_022971631.1"/>
</dbReference>
<dbReference type="Proteomes" id="UP000301870">
    <property type="component" value="Chromosome 24"/>
</dbReference>
<feature type="domain" description="C2H2-type" evidence="1">
    <location>
        <begin position="81"/>
        <end position="103"/>
    </location>
</feature>
<dbReference type="GeneID" id="111357078"/>
<evidence type="ECO:0000259" key="1">
    <source>
        <dbReference type="PROSITE" id="PS00028"/>
    </source>
</evidence>
<dbReference type="SMART" id="SM00451">
    <property type="entry name" value="ZnF_U1"/>
    <property type="match status" value="6"/>
</dbReference>
<proteinExistence type="predicted"/>
<dbReference type="InterPro" id="IPR003604">
    <property type="entry name" value="Matrin/U1-like-C_Znf_C2H2"/>
</dbReference>
<dbReference type="OrthoDB" id="7339672at2759"/>
<dbReference type="PROSITE" id="PS00028">
    <property type="entry name" value="ZINC_FINGER_C2H2_1"/>
    <property type="match status" value="1"/>
</dbReference>
<dbReference type="SMART" id="SM00355">
    <property type="entry name" value="ZnF_C2H2"/>
    <property type="match status" value="5"/>
</dbReference>
<evidence type="ECO:0000313" key="3">
    <source>
        <dbReference type="RefSeq" id="XP_022827399.1"/>
    </source>
</evidence>
<evidence type="ECO:0000313" key="2">
    <source>
        <dbReference type="Proteomes" id="UP000301870"/>
    </source>
</evidence>